<keyword evidence="3" id="KW-0862">Zinc</keyword>
<feature type="region of interest" description="Disordered" evidence="5">
    <location>
        <begin position="1"/>
        <end position="32"/>
    </location>
</feature>
<reference evidence="7" key="1">
    <citation type="submission" date="2021-02" db="EMBL/GenBank/DDBJ databases">
        <title>First Annotated Genome of the Yellow-green Alga Tribonema minus.</title>
        <authorList>
            <person name="Mahan K.M."/>
        </authorList>
    </citation>
    <scope>NUCLEOTIDE SEQUENCE</scope>
    <source>
        <strain evidence="7">UTEX B ZZ1240</strain>
    </source>
</reference>
<keyword evidence="1" id="KW-0479">Metal-binding</keyword>
<evidence type="ECO:0000313" key="7">
    <source>
        <dbReference type="EMBL" id="KAG5176557.1"/>
    </source>
</evidence>
<name>A0A835YMJ6_9STRA</name>
<evidence type="ECO:0000256" key="1">
    <source>
        <dbReference type="ARBA" id="ARBA00022723"/>
    </source>
</evidence>
<dbReference type="Pfam" id="PF01428">
    <property type="entry name" value="zf-AN1"/>
    <property type="match status" value="1"/>
</dbReference>
<dbReference type="EMBL" id="JAFCMP010000536">
    <property type="protein sequence ID" value="KAG5176557.1"/>
    <property type="molecule type" value="Genomic_DNA"/>
</dbReference>
<proteinExistence type="predicted"/>
<dbReference type="AlphaFoldDB" id="A0A835YMJ6"/>
<protein>
    <recommendedName>
        <fullName evidence="6">AN1-type domain-containing protein</fullName>
    </recommendedName>
</protein>
<evidence type="ECO:0000259" key="6">
    <source>
        <dbReference type="PROSITE" id="PS51039"/>
    </source>
</evidence>
<dbReference type="Proteomes" id="UP000664859">
    <property type="component" value="Unassembled WGS sequence"/>
</dbReference>
<dbReference type="PROSITE" id="PS51039">
    <property type="entry name" value="ZF_AN1"/>
    <property type="match status" value="1"/>
</dbReference>
<dbReference type="GO" id="GO:0008270">
    <property type="term" value="F:zinc ion binding"/>
    <property type="evidence" value="ECO:0007669"/>
    <property type="project" value="UniProtKB-KW"/>
</dbReference>
<feature type="compositionally biased region" description="Basic and acidic residues" evidence="5">
    <location>
        <begin position="1"/>
        <end position="26"/>
    </location>
</feature>
<dbReference type="PANTHER" id="PTHR10634">
    <property type="entry name" value="AN1-TYPE ZINC FINGER PROTEIN"/>
    <property type="match status" value="1"/>
</dbReference>
<keyword evidence="2 4" id="KW-0863">Zinc-finger</keyword>
<keyword evidence="8" id="KW-1185">Reference proteome</keyword>
<evidence type="ECO:0000256" key="3">
    <source>
        <dbReference type="ARBA" id="ARBA00022833"/>
    </source>
</evidence>
<evidence type="ECO:0000256" key="4">
    <source>
        <dbReference type="PROSITE-ProRule" id="PRU00449"/>
    </source>
</evidence>
<dbReference type="InterPro" id="IPR000058">
    <property type="entry name" value="Znf_AN1"/>
</dbReference>
<feature type="domain" description="AN1-type" evidence="6">
    <location>
        <begin position="55"/>
        <end position="101"/>
    </location>
</feature>
<evidence type="ECO:0000256" key="2">
    <source>
        <dbReference type="ARBA" id="ARBA00022771"/>
    </source>
</evidence>
<dbReference type="SUPFAM" id="SSF118310">
    <property type="entry name" value="AN1-like Zinc finger"/>
    <property type="match status" value="1"/>
</dbReference>
<comment type="caution">
    <text evidence="7">The sequence shown here is derived from an EMBL/GenBank/DDBJ whole genome shotgun (WGS) entry which is preliminary data.</text>
</comment>
<sequence>MEVDRPQDDKDLIRDPRKPAGQKEGEEAAAAAAGGAVASASHAAEAGSAGSPAVQLNKARCFGCNKKVGLTGMACRCGYVYCSKHRYPEEHACTYDFKASERTQLAKTVVGGGAFSKVDVI</sequence>
<dbReference type="Gene3D" id="4.10.1110.10">
    <property type="entry name" value="AN1-like Zinc finger"/>
    <property type="match status" value="1"/>
</dbReference>
<dbReference type="InterPro" id="IPR050652">
    <property type="entry name" value="AN1_A20_ZnFinger"/>
</dbReference>
<dbReference type="InterPro" id="IPR035896">
    <property type="entry name" value="AN1-like_Znf"/>
</dbReference>
<gene>
    <name evidence="7" type="ORF">JKP88DRAFT_335451</name>
</gene>
<evidence type="ECO:0000313" key="8">
    <source>
        <dbReference type="Proteomes" id="UP000664859"/>
    </source>
</evidence>
<dbReference type="OrthoDB" id="428577at2759"/>
<organism evidence="7 8">
    <name type="scientific">Tribonema minus</name>
    <dbReference type="NCBI Taxonomy" id="303371"/>
    <lineage>
        <taxon>Eukaryota</taxon>
        <taxon>Sar</taxon>
        <taxon>Stramenopiles</taxon>
        <taxon>Ochrophyta</taxon>
        <taxon>PX clade</taxon>
        <taxon>Xanthophyceae</taxon>
        <taxon>Tribonematales</taxon>
        <taxon>Tribonemataceae</taxon>
        <taxon>Tribonema</taxon>
    </lineage>
</organism>
<evidence type="ECO:0000256" key="5">
    <source>
        <dbReference type="SAM" id="MobiDB-lite"/>
    </source>
</evidence>
<dbReference type="SMART" id="SM00154">
    <property type="entry name" value="ZnF_AN1"/>
    <property type="match status" value="1"/>
</dbReference>
<accession>A0A835YMJ6</accession>